<accession>A0AAN7VM50</accession>
<name>A0AAN7VM50_9PEZI</name>
<dbReference type="CDD" id="cd18186">
    <property type="entry name" value="BTB_POZ_ZBTB_KLHL-like"/>
    <property type="match status" value="1"/>
</dbReference>
<organism evidence="3 4">
    <name type="scientific">Elasticomyces elasticus</name>
    <dbReference type="NCBI Taxonomy" id="574655"/>
    <lineage>
        <taxon>Eukaryota</taxon>
        <taxon>Fungi</taxon>
        <taxon>Dikarya</taxon>
        <taxon>Ascomycota</taxon>
        <taxon>Pezizomycotina</taxon>
        <taxon>Dothideomycetes</taxon>
        <taxon>Dothideomycetidae</taxon>
        <taxon>Mycosphaerellales</taxon>
        <taxon>Teratosphaeriaceae</taxon>
        <taxon>Elasticomyces</taxon>
    </lineage>
</organism>
<feature type="compositionally biased region" description="Basic and acidic residues" evidence="1">
    <location>
        <begin position="1"/>
        <end position="16"/>
    </location>
</feature>
<gene>
    <name evidence="3" type="ORF">LTR97_012091</name>
</gene>
<feature type="region of interest" description="Disordered" evidence="1">
    <location>
        <begin position="1"/>
        <end position="25"/>
    </location>
</feature>
<dbReference type="InterPro" id="IPR011333">
    <property type="entry name" value="SKP1/BTB/POZ_sf"/>
</dbReference>
<sequence>MPDPTSKRQREDDAQRRPAKRKMISVPDASEDAYDQLEHTIYTRYIRTVDVVVGAKRTPYTIHARVLHERCPQMLQIFYEWEVKLEDQDEPYRPFYFSSVVDEVFRLFLVWLYTDNILPSSIHRSPHDVSARLASGAAFKGRIVRGKTVDGDTNYYEDLDLVRLHQFGTVHGAPEVSNAALSCLAARHERLKCTTAVCAIKEVHAMQPRNSLLNLCLVEEAARLLTFRNIPRNLEQYPGAFVQKVFQRKLDPRKIKVEGMSLVDWSRRVCDGHFTHGARRRKLCEETCVSPSEVTDPRLLSCNDFESMVTIAVGTPPLVFSVHERLICRRSEFFDRAFRGGFAESGTKTLQLPDEAVGVIATFLDWLYTGRLTELSEVDQKAYRQYVDDLAARAAIKAASEPEDHTLANVPKLLETHMDLRRMMDVENAELGSMNPLDFDWSGDLDAHENATDKRAPPPVDRTRPLSHNSRLCAMVDLFVFAERTSQAFEILPACSKLLDWMVQEAAFSWSQLDFSMAETSDAYPPGFVDAAIRELLKHSKYTQTSSWRDKLCTFHEHLDDAGRQACQAKHEKWYVEVDDEAERVREPQKEFGIPHGRGWRIQASPLFICYLEGMAEDTA</sequence>
<comment type="caution">
    <text evidence="3">The sequence shown here is derived from an EMBL/GenBank/DDBJ whole genome shotgun (WGS) entry which is preliminary data.</text>
</comment>
<dbReference type="PANTHER" id="PTHR47843">
    <property type="entry name" value="BTB DOMAIN-CONTAINING PROTEIN-RELATED"/>
    <property type="match status" value="1"/>
</dbReference>
<evidence type="ECO:0000259" key="2">
    <source>
        <dbReference type="PROSITE" id="PS50097"/>
    </source>
</evidence>
<dbReference type="Pfam" id="PF00651">
    <property type="entry name" value="BTB"/>
    <property type="match status" value="1"/>
</dbReference>
<feature type="domain" description="BTB" evidence="2">
    <location>
        <begin position="307"/>
        <end position="376"/>
    </location>
</feature>
<dbReference type="Proteomes" id="UP001310594">
    <property type="component" value="Unassembled WGS sequence"/>
</dbReference>
<dbReference type="InterPro" id="IPR000210">
    <property type="entry name" value="BTB/POZ_dom"/>
</dbReference>
<dbReference type="PANTHER" id="PTHR47843:SF2">
    <property type="entry name" value="BTB DOMAIN-CONTAINING PROTEIN"/>
    <property type="match status" value="1"/>
</dbReference>
<dbReference type="SUPFAM" id="SSF54695">
    <property type="entry name" value="POZ domain"/>
    <property type="match status" value="1"/>
</dbReference>
<protein>
    <recommendedName>
        <fullName evidence="2">BTB domain-containing protein</fullName>
    </recommendedName>
</protein>
<evidence type="ECO:0000313" key="3">
    <source>
        <dbReference type="EMBL" id="KAK5690538.1"/>
    </source>
</evidence>
<reference evidence="3" key="1">
    <citation type="submission" date="2023-08" db="EMBL/GenBank/DDBJ databases">
        <title>Black Yeasts Isolated from many extreme environments.</title>
        <authorList>
            <person name="Coleine C."/>
            <person name="Stajich J.E."/>
            <person name="Selbmann L."/>
        </authorList>
    </citation>
    <scope>NUCLEOTIDE SEQUENCE</scope>
    <source>
        <strain evidence="3">CCFEE 5810</strain>
    </source>
</reference>
<dbReference type="PROSITE" id="PS50097">
    <property type="entry name" value="BTB"/>
    <property type="match status" value="1"/>
</dbReference>
<dbReference type="AlphaFoldDB" id="A0AAN7VM50"/>
<dbReference type="EMBL" id="JAVRQU010000024">
    <property type="protein sequence ID" value="KAK5690538.1"/>
    <property type="molecule type" value="Genomic_DNA"/>
</dbReference>
<dbReference type="Gene3D" id="3.30.710.10">
    <property type="entry name" value="Potassium Channel Kv1.1, Chain A"/>
    <property type="match status" value="1"/>
</dbReference>
<evidence type="ECO:0000313" key="4">
    <source>
        <dbReference type="Proteomes" id="UP001310594"/>
    </source>
</evidence>
<evidence type="ECO:0000256" key="1">
    <source>
        <dbReference type="SAM" id="MobiDB-lite"/>
    </source>
</evidence>
<proteinExistence type="predicted"/>